<dbReference type="AlphaFoldDB" id="A0A382YAE6"/>
<evidence type="ECO:0000313" key="1">
    <source>
        <dbReference type="EMBL" id="SVD80253.1"/>
    </source>
</evidence>
<gene>
    <name evidence="1" type="ORF">METZ01_LOCUS433107</name>
</gene>
<accession>A0A382YAE6</accession>
<name>A0A382YAE6_9ZZZZ</name>
<protein>
    <submittedName>
        <fullName evidence="1">Uncharacterized protein</fullName>
    </submittedName>
</protein>
<proteinExistence type="predicted"/>
<organism evidence="1">
    <name type="scientific">marine metagenome</name>
    <dbReference type="NCBI Taxonomy" id="408172"/>
    <lineage>
        <taxon>unclassified sequences</taxon>
        <taxon>metagenomes</taxon>
        <taxon>ecological metagenomes</taxon>
    </lineage>
</organism>
<sequence>MTVEACIADPTRHEHDSCALEVPHIRYGDSFSRGAAEFADEGRLDSTYAAFLGFDVPRLRRDFGTFVDDLRRMADESRLRRAGYRDCIFWLIEDGCYIGQSSIRPELGTPYLMTYGGHIGYSIRPSY</sequence>
<reference evidence="1" key="1">
    <citation type="submission" date="2018-05" db="EMBL/GenBank/DDBJ databases">
        <authorList>
            <person name="Lanie J.A."/>
            <person name="Ng W.-L."/>
            <person name="Kazmierczak K.M."/>
            <person name="Andrzejewski T.M."/>
            <person name="Davidsen T.M."/>
            <person name="Wayne K.J."/>
            <person name="Tettelin H."/>
            <person name="Glass J.I."/>
            <person name="Rusch D."/>
            <person name="Podicherti R."/>
            <person name="Tsui H.-C.T."/>
            <person name="Winkler M.E."/>
        </authorList>
    </citation>
    <scope>NUCLEOTIDE SEQUENCE</scope>
</reference>
<dbReference type="EMBL" id="UINC01174232">
    <property type="protein sequence ID" value="SVD80253.1"/>
    <property type="molecule type" value="Genomic_DNA"/>
</dbReference>
<feature type="non-terminal residue" evidence="1">
    <location>
        <position position="127"/>
    </location>
</feature>